<dbReference type="GeneID" id="93384994"/>
<protein>
    <submittedName>
        <fullName evidence="1">Uncharacterized protein</fullName>
    </submittedName>
</protein>
<gene>
    <name evidence="1" type="ORF">PEPMIC_00742</name>
</gene>
<evidence type="ECO:0000313" key="2">
    <source>
        <dbReference type="Proteomes" id="UP000003162"/>
    </source>
</evidence>
<dbReference type="HOGENOM" id="CLU_2181364_0_0_9"/>
<dbReference type="eggNOG" id="ENOG5033N5M">
    <property type="taxonomic scope" value="Bacteria"/>
</dbReference>
<accession>A8SKP7</accession>
<name>A8SKP7_9FIRM</name>
<sequence>MKAIRKLKFSDLGSASKIIKKLELRIEGNGSSSVEEIGASLFLVLIEKYHLVENDVAEFMSKLIEEMTKEEFMNLDLEEVFEYIEELKKDEGLSRFLQTLNKLEIKKEL</sequence>
<dbReference type="Proteomes" id="UP000003162">
    <property type="component" value="Unassembled WGS sequence"/>
</dbReference>
<comment type="caution">
    <text evidence="1">The sequence shown here is derived from an EMBL/GenBank/DDBJ whole genome shotgun (WGS) entry which is preliminary data.</text>
</comment>
<organism evidence="1 2">
    <name type="scientific">Parvimonas micra ATCC 33270</name>
    <dbReference type="NCBI Taxonomy" id="411465"/>
    <lineage>
        <taxon>Bacteria</taxon>
        <taxon>Bacillati</taxon>
        <taxon>Bacillota</taxon>
        <taxon>Tissierellia</taxon>
        <taxon>Tissierellales</taxon>
        <taxon>Peptoniphilaceae</taxon>
        <taxon>Parvimonas</taxon>
    </lineage>
</organism>
<proteinExistence type="predicted"/>
<dbReference type="EMBL" id="ABEE02000016">
    <property type="protein sequence ID" value="EDP24162.1"/>
    <property type="molecule type" value="Genomic_DNA"/>
</dbReference>
<reference evidence="1 2" key="1">
    <citation type="submission" date="2007-09" db="EMBL/GenBank/DDBJ databases">
        <title>Draft genome sequence of Peptostreptococcus micros (ATCC 33270).</title>
        <authorList>
            <person name="Sudarsanam P."/>
            <person name="Ley R."/>
            <person name="Guruge J."/>
            <person name="Turnbaugh P.J."/>
            <person name="Mahowald M."/>
            <person name="Liep D."/>
            <person name="Gordon J."/>
        </authorList>
    </citation>
    <scope>NUCLEOTIDE SEQUENCE [LARGE SCALE GENOMIC DNA]</scope>
    <source>
        <strain evidence="1 2">ATCC 33270</strain>
    </source>
</reference>
<dbReference type="AlphaFoldDB" id="A8SKP7"/>
<reference evidence="1 2" key="2">
    <citation type="submission" date="2007-09" db="EMBL/GenBank/DDBJ databases">
        <authorList>
            <person name="Fulton L."/>
            <person name="Clifton S."/>
            <person name="Fulton B."/>
            <person name="Xu J."/>
            <person name="Minx P."/>
            <person name="Pepin K.H."/>
            <person name="Johnson M."/>
            <person name="Thiruvilangam P."/>
            <person name="Bhonagiri V."/>
            <person name="Nash W.E."/>
            <person name="Mardis E.R."/>
            <person name="Wilson R.K."/>
        </authorList>
    </citation>
    <scope>NUCLEOTIDE SEQUENCE [LARGE SCALE GENOMIC DNA]</scope>
    <source>
        <strain evidence="1 2">ATCC 33270</strain>
    </source>
</reference>
<evidence type="ECO:0000313" key="1">
    <source>
        <dbReference type="EMBL" id="EDP24162.1"/>
    </source>
</evidence>
<dbReference type="RefSeq" id="WP_004832627.1">
    <property type="nucleotide sequence ID" value="NZ_DS483517.1"/>
</dbReference>